<keyword evidence="3" id="KW-0963">Cytoplasm</keyword>
<dbReference type="Pfam" id="PF00621">
    <property type="entry name" value="RhoGEF"/>
    <property type="match status" value="2"/>
</dbReference>
<dbReference type="InterPro" id="IPR018159">
    <property type="entry name" value="Spectrin/alpha-actinin"/>
</dbReference>
<dbReference type="InterPro" id="IPR001331">
    <property type="entry name" value="GDS_CDC24_CS"/>
</dbReference>
<dbReference type="SMART" id="SM00326">
    <property type="entry name" value="SH3"/>
    <property type="match status" value="1"/>
</dbReference>
<dbReference type="Proteomes" id="UP001175271">
    <property type="component" value="Unassembled WGS sequence"/>
</dbReference>
<feature type="region of interest" description="Disordered" evidence="7">
    <location>
        <begin position="1564"/>
        <end position="1586"/>
    </location>
</feature>
<dbReference type="SUPFAM" id="SSF46966">
    <property type="entry name" value="Spectrin repeat"/>
    <property type="match status" value="3"/>
</dbReference>
<protein>
    <submittedName>
        <fullName evidence="12">Uncharacterized protein</fullName>
    </submittedName>
</protein>
<feature type="domain" description="DH" evidence="10">
    <location>
        <begin position="2000"/>
        <end position="2178"/>
    </location>
</feature>
<evidence type="ECO:0000259" key="11">
    <source>
        <dbReference type="PROSITE" id="PS50191"/>
    </source>
</evidence>
<proteinExistence type="predicted"/>
<dbReference type="Gene3D" id="2.30.29.30">
    <property type="entry name" value="Pleckstrin-homology domain (PH domain)/Phosphotyrosine-binding domain (PTB)"/>
    <property type="match status" value="2"/>
</dbReference>
<dbReference type="InterPro" id="IPR000219">
    <property type="entry name" value="DH_dom"/>
</dbReference>
<feature type="region of interest" description="Disordered" evidence="7">
    <location>
        <begin position="1967"/>
        <end position="1995"/>
    </location>
</feature>
<evidence type="ECO:0000256" key="4">
    <source>
        <dbReference type="ARBA" id="ARBA00022553"/>
    </source>
</evidence>
<dbReference type="InterPro" id="IPR051336">
    <property type="entry name" value="RhoGEF_Guanine_NuclExch_SF"/>
</dbReference>
<dbReference type="SUPFAM" id="SSF50729">
    <property type="entry name" value="PH domain-like"/>
    <property type="match status" value="2"/>
</dbReference>
<evidence type="ECO:0000256" key="7">
    <source>
        <dbReference type="SAM" id="MobiDB-lite"/>
    </source>
</evidence>
<feature type="compositionally biased region" description="Polar residues" evidence="7">
    <location>
        <begin position="1833"/>
        <end position="1878"/>
    </location>
</feature>
<accession>A0AA39IJ07</accession>
<dbReference type="GO" id="GO:0019898">
    <property type="term" value="C:extrinsic component of membrane"/>
    <property type="evidence" value="ECO:0007669"/>
    <property type="project" value="TreeGrafter"/>
</dbReference>
<reference evidence="12" key="1">
    <citation type="submission" date="2023-06" db="EMBL/GenBank/DDBJ databases">
        <title>Genomic analysis of the entomopathogenic nematode Steinernema hermaphroditum.</title>
        <authorList>
            <person name="Schwarz E.M."/>
            <person name="Heppert J.K."/>
            <person name="Baniya A."/>
            <person name="Schwartz H.T."/>
            <person name="Tan C.-H."/>
            <person name="Antoshechkin I."/>
            <person name="Sternberg P.W."/>
            <person name="Goodrich-Blair H."/>
            <person name="Dillman A.R."/>
        </authorList>
    </citation>
    <scope>NUCLEOTIDE SEQUENCE</scope>
    <source>
        <strain evidence="12">PS9179</strain>
        <tissue evidence="12">Whole animal</tissue>
    </source>
</reference>
<evidence type="ECO:0000259" key="9">
    <source>
        <dbReference type="PROSITE" id="PS50003"/>
    </source>
</evidence>
<dbReference type="InterPro" id="IPR036028">
    <property type="entry name" value="SH3-like_dom_sf"/>
</dbReference>
<dbReference type="CDD" id="cd00170">
    <property type="entry name" value="SEC14"/>
    <property type="match status" value="1"/>
</dbReference>
<dbReference type="CDD" id="cd13241">
    <property type="entry name" value="PH2_Kalirin_Trio_p63RhoGEF"/>
    <property type="match status" value="1"/>
</dbReference>
<dbReference type="PROSITE" id="PS50010">
    <property type="entry name" value="DH_2"/>
    <property type="match status" value="2"/>
</dbReference>
<dbReference type="Pfam" id="PF13716">
    <property type="entry name" value="CRAL_TRIO_2"/>
    <property type="match status" value="1"/>
</dbReference>
<dbReference type="SMART" id="SM00233">
    <property type="entry name" value="PH"/>
    <property type="match status" value="2"/>
</dbReference>
<feature type="domain" description="CRAL-TRIO" evidence="11">
    <location>
        <begin position="14"/>
        <end position="163"/>
    </location>
</feature>
<dbReference type="InterPro" id="IPR011993">
    <property type="entry name" value="PH-like_dom_sf"/>
</dbReference>
<name>A0AA39IJ07_9BILA</name>
<dbReference type="Gene3D" id="1.20.900.10">
    <property type="entry name" value="Dbl homology (DH) domain"/>
    <property type="match status" value="2"/>
</dbReference>
<sequence length="2395" mass="271054">MCDFSEGVSSTKAEDVLHVLRDRVALLPGSRDRHNRPVVIFPARENSPSVSIDNIRNVLVYLHNVTADEFKERGFVIIIDMRKGTPWANVKPILKCLQEFFPAQVHVVFIIKPDKFWEKHKASVSSSGKYKFNLQMISVEDLARFIDLNQLTRDLGGTLYYDHDEWMECRLDLENLIWRMTDIMRNFEVYSSEMKNGNMPFDVDSAVRAIEEHKLLRTKVFSISVDELELQARNIQRRIKGTPEGGTPDDGYNSSTSGGLCNSNPDIIASLPHLQALVNSIRTGRHQLCLQWENRRQLLDHCSQLKLFEKDAEEMFSWTRSHSEAISCQFIEIGTSEQDCQKLLADHQDFARVVENNHLNIERIERVANRLREVGNYGHKQIDATQMRVNDEWRRFTEKTTMRTELLVIALSFHQKASQYLRNSMVWLKQVEQDVATLGTIVTQDQLESAVSAHDAFGDEEKQAYAFAIDDGRKVTQLMKSYTAGDPLGQNASYKKIVELINQITRYHKEFHTKWEMHKQRLYARLARNAFEADTQSVFNWLSEHGEPYLRKNTSIGISLVQAKDLLKHHLKFREVAANTHGNAMKLYDAADQLITCGEVDDPKVRAEVTELKQRMARFQEKVELRKNILSQSVLLHTHFGEIVAWYKGLEDRQNMYRVASLSVDECEKRKEDFMKENDGTAQAFGTTMAECDRLIHALQQQSKLIGIDSSPSVEIVEQIREQITQRNAAFAERHPSQRSSLQLALKCANFTMNCESIRNELLNWRRDMATMMTQTLMSDHAEQAGRILPFHEENTKKVRKTVKEILNTANEILQGLSGNEVELVTPDGVPLRAIVQSTTEHLKEVEENVMKLAIASHEQIHQALQVQHALSLKAKLKSEIVYLEDRMRSVTYIIPSNLSEAMAAQSEHDKFRVELESVTKKCNEYRIRLERMISAENADSQRIRDASNEVNADAQGLIGMFQERNKLINAANVCYRALHENVIPLLNTLEKDLTSTKDYCMELTGHSPREKYEKVEEKLMRHNDYRDRFLKGCTYALKSSDLFLRYIQRCSASRAYVDNSYRTISDIKTQIYHRQANIQKAWPERKVKLETCLKATLYEVSYEQRMDEIERQNAAFAEWCRDGQKHRQLKTCAPQMLDDWSEQFAAFSLSATEERTQVAKMLSLADDFLDQIGDDVHASELRKRLAAIRDRFGSFGSRLVEFGDQLAAARRVPKGCDRLKEDLSLNRLSNSRIEETLALAAHDDASVDSKMRKPMLELIKSEKDYIEDLRKCIECYIQSFRAAENSVPSILRGKEKEIFGNIEELYKFHRETFVEELMKYEHSPEDVGYCFIFWVETLNALYTDYCVNKEQNNHLIGLPEAIQFFSSVRLAHKLEHSHELQSMVIKPVQRITKYGLMLKEILKNCKNNVEEIREAHNVVVGVPKRANDIIHLKNFEGVEKLGGLGEFVMQDTFTVCEPKHYFKKGRERQVFLFECCVVFTKKIEANSKIAYVYKNRLMINEIHICEHIEGDSTKFGLRQGSAPSSDQRTDLKASSEANKVLWVRKIRELMQGLMTLNLDTPNLGSVSSRSSRPSTSASSDRFSKDSSDFQERYSLHSAASSNNLDNPVAIGCSPVRLPSAPFFARCKFREDCNEAPEHVRNALVADVDVVALFDGPHPEALAPLSPAPRLRPVPALFEDEKELREEAPSFGMLQYSKSFRAIRHRTESLYDRARRKFHASFRSGSARRRRSAANIEHFVVIEDFVATQDGQLSLAKGQIVELVDQSAETPDWILVALDSEDGKEPGAQGLVPLLVLTSVADSDATDRPSIGEPVSPGASGVVKRKSIRRFFNHSSSNGGSAAPQPSQSSGGRPTSSVSLSVNHSTPPSSQPAHNQLSAAEPLQPEPSTSSLSQERPTPTCVLSLFPSDSGTLLIPGQDDPATAPAQSTASGSVADLQNPAPGDLPPPMSQLSSVVVDAAATASHLAAGDPSSSLMDEGVEQNGGAAAPERTPEETNRLKRQYVLQELVETERDYVRDLASVVDGYMAHLSTIELPEDLQGKDKIIFANIAQILEFHKTTFCKEIERCLSDYEAAGQAFVKYERRLHGLYVKYCQNKPKSDYLVSQEHFEQFFAEAKQKIGHKLALCDLLIKPVQRIMKYQLLLKDICKFTQRAGDRTDVLERALQVMHVVPKACDDMMQVGRLQNFDGNLNAQGKLIFQGTIQISDNAPSQPFKGKDRRIFLFEQSAIIADCILPKKEFGNPTYIFKNQIMVNKMNLEPNVTGEPLRFVLKSSDPGQPSHFLCQATSEEEKQQWILAINERLDQQREILAALVDPKRYQNQLANNVASMSLDDARRGIANPFGAKKPASSSSVPSPASNSPKHGASKSSKLFGFGKKNSANSSSAKSPTSPPPK</sequence>
<evidence type="ECO:0000256" key="1">
    <source>
        <dbReference type="ARBA" id="ARBA00004496"/>
    </source>
</evidence>
<dbReference type="CDD" id="cd00160">
    <property type="entry name" value="RhoGEF"/>
    <property type="match status" value="2"/>
</dbReference>
<evidence type="ECO:0000256" key="3">
    <source>
        <dbReference type="ARBA" id="ARBA00022490"/>
    </source>
</evidence>
<dbReference type="GO" id="GO:0035556">
    <property type="term" value="P:intracellular signal transduction"/>
    <property type="evidence" value="ECO:0007669"/>
    <property type="project" value="InterPro"/>
</dbReference>
<evidence type="ECO:0000256" key="6">
    <source>
        <dbReference type="PROSITE-ProRule" id="PRU00192"/>
    </source>
</evidence>
<dbReference type="InterPro" id="IPR002017">
    <property type="entry name" value="Spectrin_repeat"/>
</dbReference>
<dbReference type="SUPFAM" id="SSF50044">
    <property type="entry name" value="SH3-domain"/>
    <property type="match status" value="1"/>
</dbReference>
<feature type="domain" description="PH" evidence="9">
    <location>
        <begin position="2196"/>
        <end position="2304"/>
    </location>
</feature>
<dbReference type="GO" id="GO:0005737">
    <property type="term" value="C:cytoplasm"/>
    <property type="evidence" value="ECO:0007669"/>
    <property type="project" value="UniProtKB-SubCell"/>
</dbReference>
<evidence type="ECO:0000313" key="12">
    <source>
        <dbReference type="EMBL" id="KAK0425241.1"/>
    </source>
</evidence>
<dbReference type="InterPro" id="IPR036865">
    <property type="entry name" value="CRAL-TRIO_dom_sf"/>
</dbReference>
<dbReference type="InterPro" id="IPR001452">
    <property type="entry name" value="SH3_domain"/>
</dbReference>
<dbReference type="FunFam" id="1.20.900.10:FF:000008">
    <property type="entry name" value="rho guanine nucleotide exchange factor 25"/>
    <property type="match status" value="1"/>
</dbReference>
<feature type="compositionally biased region" description="Low complexity" evidence="7">
    <location>
        <begin position="2345"/>
        <end position="2389"/>
    </location>
</feature>
<evidence type="ECO:0000256" key="2">
    <source>
        <dbReference type="ARBA" id="ARBA00022443"/>
    </source>
</evidence>
<dbReference type="PROSITE" id="PS50003">
    <property type="entry name" value="PH_DOMAIN"/>
    <property type="match status" value="1"/>
</dbReference>
<feature type="compositionally biased region" description="Polar residues" evidence="7">
    <location>
        <begin position="1886"/>
        <end position="1897"/>
    </location>
</feature>
<feature type="region of interest" description="Disordered" evidence="7">
    <location>
        <begin position="1833"/>
        <end position="1951"/>
    </location>
</feature>
<dbReference type="Pfam" id="PF22697">
    <property type="entry name" value="SOS1_NGEF_PH"/>
    <property type="match status" value="2"/>
</dbReference>
<feature type="region of interest" description="Disordered" evidence="7">
    <location>
        <begin position="237"/>
        <end position="256"/>
    </location>
</feature>
<feature type="domain" description="SH3" evidence="8">
    <location>
        <begin position="1734"/>
        <end position="1802"/>
    </location>
</feature>
<dbReference type="EMBL" id="JAUCMV010000001">
    <property type="protein sequence ID" value="KAK0425241.1"/>
    <property type="molecule type" value="Genomic_DNA"/>
</dbReference>
<organism evidence="12 13">
    <name type="scientific">Steinernema hermaphroditum</name>
    <dbReference type="NCBI Taxonomy" id="289476"/>
    <lineage>
        <taxon>Eukaryota</taxon>
        <taxon>Metazoa</taxon>
        <taxon>Ecdysozoa</taxon>
        <taxon>Nematoda</taxon>
        <taxon>Chromadorea</taxon>
        <taxon>Rhabditida</taxon>
        <taxon>Tylenchina</taxon>
        <taxon>Panagrolaimomorpha</taxon>
        <taxon>Strongyloidoidea</taxon>
        <taxon>Steinernematidae</taxon>
        <taxon>Steinernema</taxon>
    </lineage>
</organism>
<dbReference type="Gene3D" id="1.20.58.60">
    <property type="match status" value="3"/>
</dbReference>
<evidence type="ECO:0000259" key="10">
    <source>
        <dbReference type="PROSITE" id="PS50010"/>
    </source>
</evidence>
<dbReference type="InterPro" id="IPR055251">
    <property type="entry name" value="SOS1_NGEF_PH"/>
</dbReference>
<dbReference type="SMART" id="SM00325">
    <property type="entry name" value="RhoGEF"/>
    <property type="match status" value="2"/>
</dbReference>
<feature type="domain" description="DH" evidence="10">
    <location>
        <begin position="1251"/>
        <end position="1430"/>
    </location>
</feature>
<dbReference type="CDD" id="cd00176">
    <property type="entry name" value="SPEC"/>
    <property type="match status" value="2"/>
</dbReference>
<dbReference type="InterPro" id="IPR001251">
    <property type="entry name" value="CRAL-TRIO_dom"/>
</dbReference>
<dbReference type="SMART" id="SM00150">
    <property type="entry name" value="SPEC"/>
    <property type="match status" value="4"/>
</dbReference>
<dbReference type="InterPro" id="IPR035899">
    <property type="entry name" value="DBL_dom_sf"/>
</dbReference>
<dbReference type="PROSITE" id="PS00741">
    <property type="entry name" value="DH_1"/>
    <property type="match status" value="1"/>
</dbReference>
<dbReference type="GO" id="GO:0005085">
    <property type="term" value="F:guanyl-nucleotide exchange factor activity"/>
    <property type="evidence" value="ECO:0007669"/>
    <property type="project" value="UniProtKB-KW"/>
</dbReference>
<keyword evidence="5" id="KW-0344">Guanine-nucleotide releasing factor</keyword>
<evidence type="ECO:0000256" key="5">
    <source>
        <dbReference type="ARBA" id="ARBA00022658"/>
    </source>
</evidence>
<comment type="caution">
    <text evidence="12">The sequence shown here is derived from an EMBL/GenBank/DDBJ whole genome shotgun (WGS) entry which is preliminary data.</text>
</comment>
<dbReference type="PANTHER" id="PTHR22826:SF106">
    <property type="entry name" value="TRIO, ISOFORM A"/>
    <property type="match status" value="1"/>
</dbReference>
<gene>
    <name evidence="12" type="ORF">QR680_009099</name>
</gene>
<dbReference type="PROSITE" id="PS50002">
    <property type="entry name" value="SH3"/>
    <property type="match status" value="1"/>
</dbReference>
<keyword evidence="13" id="KW-1185">Reference proteome</keyword>
<dbReference type="InterPro" id="IPR001849">
    <property type="entry name" value="PH_domain"/>
</dbReference>
<dbReference type="Gene3D" id="2.30.30.40">
    <property type="entry name" value="SH3 Domains"/>
    <property type="match status" value="1"/>
</dbReference>
<keyword evidence="2 6" id="KW-0728">SH3 domain</keyword>
<keyword evidence="4" id="KW-0597">Phosphoprotein</keyword>
<dbReference type="PROSITE" id="PS50191">
    <property type="entry name" value="CRAL_TRIO"/>
    <property type="match status" value="1"/>
</dbReference>
<comment type="subcellular location">
    <subcellularLocation>
        <location evidence="1">Cytoplasm</location>
    </subcellularLocation>
</comment>
<feature type="region of interest" description="Disordered" evidence="7">
    <location>
        <begin position="2338"/>
        <end position="2395"/>
    </location>
</feature>
<evidence type="ECO:0000259" key="8">
    <source>
        <dbReference type="PROSITE" id="PS50002"/>
    </source>
</evidence>
<dbReference type="SUPFAM" id="SSF52087">
    <property type="entry name" value="CRAL/TRIO domain"/>
    <property type="match status" value="1"/>
</dbReference>
<feature type="compositionally biased region" description="Low complexity" evidence="7">
    <location>
        <begin position="1566"/>
        <end position="1581"/>
    </location>
</feature>
<dbReference type="SUPFAM" id="SSF48065">
    <property type="entry name" value="DBL homology domain (DH-domain)"/>
    <property type="match status" value="2"/>
</dbReference>
<dbReference type="SMART" id="SM00516">
    <property type="entry name" value="SEC14"/>
    <property type="match status" value="1"/>
</dbReference>
<evidence type="ECO:0000313" key="13">
    <source>
        <dbReference type="Proteomes" id="UP001175271"/>
    </source>
</evidence>
<dbReference type="Gene3D" id="3.40.525.10">
    <property type="entry name" value="CRAL-TRIO lipid binding domain"/>
    <property type="match status" value="1"/>
</dbReference>
<dbReference type="PANTHER" id="PTHR22826">
    <property type="entry name" value="RHO GUANINE EXCHANGE FACTOR-RELATED"/>
    <property type="match status" value="1"/>
</dbReference>
<dbReference type="Pfam" id="PF00435">
    <property type="entry name" value="Spectrin"/>
    <property type="match status" value="2"/>
</dbReference>